<evidence type="ECO:0008006" key="4">
    <source>
        <dbReference type="Google" id="ProtNLM"/>
    </source>
</evidence>
<evidence type="ECO:0000313" key="3">
    <source>
        <dbReference type="Proteomes" id="UP001498398"/>
    </source>
</evidence>
<protein>
    <recommendedName>
        <fullName evidence="4">Transposase</fullName>
    </recommendedName>
</protein>
<accession>A0ABR1IVM3</accession>
<keyword evidence="3" id="KW-1185">Reference proteome</keyword>
<feature type="compositionally biased region" description="Basic residues" evidence="1">
    <location>
        <begin position="567"/>
        <end position="585"/>
    </location>
</feature>
<organism evidence="2 3">
    <name type="scientific">Marasmiellus scandens</name>
    <dbReference type="NCBI Taxonomy" id="2682957"/>
    <lineage>
        <taxon>Eukaryota</taxon>
        <taxon>Fungi</taxon>
        <taxon>Dikarya</taxon>
        <taxon>Basidiomycota</taxon>
        <taxon>Agaricomycotina</taxon>
        <taxon>Agaricomycetes</taxon>
        <taxon>Agaricomycetidae</taxon>
        <taxon>Agaricales</taxon>
        <taxon>Marasmiineae</taxon>
        <taxon>Omphalotaceae</taxon>
        <taxon>Marasmiellus</taxon>
    </lineage>
</organism>
<dbReference type="Proteomes" id="UP001498398">
    <property type="component" value="Unassembled WGS sequence"/>
</dbReference>
<evidence type="ECO:0000256" key="1">
    <source>
        <dbReference type="SAM" id="MobiDB-lite"/>
    </source>
</evidence>
<evidence type="ECO:0000313" key="2">
    <source>
        <dbReference type="EMBL" id="KAK7440439.1"/>
    </source>
</evidence>
<feature type="compositionally biased region" description="Acidic residues" evidence="1">
    <location>
        <begin position="87"/>
        <end position="101"/>
    </location>
</feature>
<comment type="caution">
    <text evidence="2">The sequence shown here is derived from an EMBL/GenBank/DDBJ whole genome shotgun (WGS) entry which is preliminary data.</text>
</comment>
<name>A0ABR1IVM3_9AGAR</name>
<sequence>MNAPGMTSATFQGLTTMREAYVSKIVDILSIRMIEGYEAACQAGEEMEYAQSICQKLAPVLEEINDEEDIDEIVLEALEQASQALDEPFDSNDGNWEDVEDQDMKSNHSDLPNTLPSVEHGHDDSTPPEDILCTWDARRVVKVLEPELFARIQAEITSVSGNVEIFNETGRRLREVLGTEKMDHYKEVAKRWNREGPGRSLMHHPYVCRKYKRSRRSYLHSSWRQFRVHQIILSYYVGADSEPHFSLMEGPSSVTMGKSAPNVKKRIQDLFSKWVQEHIGPDGVSESTRPGPEWIHPRYPNEDKSGYPLLCKRDAKGGHQDLKRGLRFYMNAVAEYYGWAVMPWGHLRDKDLELFTKDTFIKGLTLGDPSSLTMPTNKVWWDTMYERQEIEGKRPVQFRIRGDIKTSRPTAAIRKEAGKQCDSGGTVITKDKTLGNVQFASSSSSVRSRHFEEDIDERQSDAQIRPLILSSHGQLHAKVSEINSISNYEVTNRDYKKSPRIYVEVSDTPGPESPRAIFEASDEEDVRMGESGKGGRNPSTAVLDADSEEQANANDAVPVQTNEKIVPTKRRSGKKQKQSSSKKARVASPVLSDDNAQDTALTEPHIRRSNRAPIPSRRHDTSSTVSTSPLSPGILKWSIESLQPLLLECGLAQHIYNGMPDRPDWKRCLTKWLRAEQHLPYTEGCEIPRLLPNLPDFMKLWVEFKAVPINRYQEYFVPEGTLKSPTTIREAETWIRSLDLKTAAARVDMGRQNEAPWLRRAGEGLAQVFFAFSVWGRALKLQPKSSVQSLTTFRTEFARLDTICDSWSSATS</sequence>
<gene>
    <name evidence="2" type="ORF">VKT23_017077</name>
</gene>
<reference evidence="2 3" key="1">
    <citation type="submission" date="2024-01" db="EMBL/GenBank/DDBJ databases">
        <title>A draft genome for the cacao thread blight pathogen Marasmiellus scandens.</title>
        <authorList>
            <person name="Baruah I.K."/>
            <person name="Leung J."/>
            <person name="Bukari Y."/>
            <person name="Amoako-Attah I."/>
            <person name="Meinhardt L.W."/>
            <person name="Bailey B.A."/>
            <person name="Cohen S.P."/>
        </authorList>
    </citation>
    <scope>NUCLEOTIDE SEQUENCE [LARGE SCALE GENOMIC DNA]</scope>
    <source>
        <strain evidence="2 3">GH-19</strain>
    </source>
</reference>
<proteinExistence type="predicted"/>
<dbReference type="EMBL" id="JBANRG010000068">
    <property type="protein sequence ID" value="KAK7440439.1"/>
    <property type="molecule type" value="Genomic_DNA"/>
</dbReference>
<feature type="region of interest" description="Disordered" evidence="1">
    <location>
        <begin position="504"/>
        <end position="629"/>
    </location>
</feature>
<feature type="region of interest" description="Disordered" evidence="1">
    <location>
        <begin position="86"/>
        <end position="127"/>
    </location>
</feature>